<dbReference type="GO" id="GO:0017057">
    <property type="term" value="F:6-phosphogluconolactonase activity"/>
    <property type="evidence" value="ECO:0007669"/>
    <property type="project" value="TreeGrafter"/>
</dbReference>
<dbReference type="Proteomes" id="UP000757900">
    <property type="component" value="Unassembled WGS sequence"/>
</dbReference>
<evidence type="ECO:0000256" key="1">
    <source>
        <dbReference type="ARBA" id="ARBA00005564"/>
    </source>
</evidence>
<gene>
    <name evidence="2" type="ORF">HXK00_07450</name>
</gene>
<dbReference type="InterPro" id="IPR011048">
    <property type="entry name" value="Haem_d1_sf"/>
</dbReference>
<dbReference type="GO" id="GO:0005829">
    <property type="term" value="C:cytosol"/>
    <property type="evidence" value="ECO:0007669"/>
    <property type="project" value="TreeGrafter"/>
</dbReference>
<dbReference type="PANTHER" id="PTHR30344">
    <property type="entry name" value="6-PHOSPHOGLUCONOLACTONASE-RELATED"/>
    <property type="match status" value="1"/>
</dbReference>
<dbReference type="PANTHER" id="PTHR30344:SF1">
    <property type="entry name" value="6-PHOSPHOGLUCONOLACTONASE"/>
    <property type="match status" value="1"/>
</dbReference>
<comment type="similarity">
    <text evidence="1">Belongs to the cycloisomerase 2 family.</text>
</comment>
<dbReference type="AlphaFoldDB" id="A0A929MQ39"/>
<accession>A0A929MQ39</accession>
<dbReference type="EMBL" id="JABZFV010000239">
    <property type="protein sequence ID" value="MBF0935456.1"/>
    <property type="molecule type" value="Genomic_DNA"/>
</dbReference>
<sequence length="341" mass="37473">MTETYILGGYTKGRNQGISSLDFDPVTGHLSEPQLIAKLNQPTFLAYAKESGTLFALHRGQEESGLVAFRHQGKDWQEVSRLLNTKIPGCHLAVHEASQTVYVANYHEGSVDSYHYDQAVLSPFERHEHVGSSVHPNQASAHIHFVGLNPEGDLLYVCDLGSDKIYVYEVTPSSGALSLVQTFTCPPGTGPRHLVFHPSQNLVYVIGELANSLLTLALDSRGQLSLVHEQALLDPEYLESAASAAIRISQDARFLYTSSRFHDVICVFSLADPQQPLKIQEVASGGQIPRDFVLSQDQTYLLVPHQDSDHIAVFSRDADSGLVSFIEGETQAPECVCIYPI</sequence>
<dbReference type="SUPFAM" id="SSF51004">
    <property type="entry name" value="C-terminal (heme d1) domain of cytochrome cd1-nitrite reductase"/>
    <property type="match status" value="1"/>
</dbReference>
<dbReference type="InterPro" id="IPR050282">
    <property type="entry name" value="Cycloisomerase_2"/>
</dbReference>
<dbReference type="Pfam" id="PF10282">
    <property type="entry name" value="Lactonase"/>
    <property type="match status" value="1"/>
</dbReference>
<protein>
    <submittedName>
        <fullName evidence="2">Lactonase family protein</fullName>
    </submittedName>
</protein>
<dbReference type="Gene3D" id="2.130.10.10">
    <property type="entry name" value="YVTN repeat-like/Quinoprotein amine dehydrogenase"/>
    <property type="match status" value="1"/>
</dbReference>
<proteinExistence type="inferred from homology"/>
<organism evidence="2 3">
    <name type="scientific">Abiotrophia defectiva</name>
    <name type="common">Streptococcus defectivus</name>
    <dbReference type="NCBI Taxonomy" id="46125"/>
    <lineage>
        <taxon>Bacteria</taxon>
        <taxon>Bacillati</taxon>
        <taxon>Bacillota</taxon>
        <taxon>Bacilli</taxon>
        <taxon>Lactobacillales</taxon>
        <taxon>Aerococcaceae</taxon>
        <taxon>Abiotrophia</taxon>
    </lineage>
</organism>
<evidence type="ECO:0000313" key="3">
    <source>
        <dbReference type="Proteomes" id="UP000757900"/>
    </source>
</evidence>
<dbReference type="InterPro" id="IPR015943">
    <property type="entry name" value="WD40/YVTN_repeat-like_dom_sf"/>
</dbReference>
<dbReference type="InterPro" id="IPR019405">
    <property type="entry name" value="Lactonase_7-beta_prop"/>
</dbReference>
<evidence type="ECO:0000313" key="2">
    <source>
        <dbReference type="EMBL" id="MBF0935456.1"/>
    </source>
</evidence>
<comment type="caution">
    <text evidence="2">The sequence shown here is derived from an EMBL/GenBank/DDBJ whole genome shotgun (WGS) entry which is preliminary data.</text>
</comment>
<name>A0A929MQ39_ABIDE</name>
<reference evidence="2" key="1">
    <citation type="submission" date="2020-04" db="EMBL/GenBank/DDBJ databases">
        <title>Deep metagenomics examines the oral microbiome during advanced dental caries in children, revealing novel taxa and co-occurrences with host molecules.</title>
        <authorList>
            <person name="Baker J.L."/>
            <person name="Morton J.T."/>
            <person name="Dinis M."/>
            <person name="Alvarez R."/>
            <person name="Tran N.C."/>
            <person name="Knight R."/>
            <person name="Edlund A."/>
        </authorList>
    </citation>
    <scope>NUCLEOTIDE SEQUENCE</scope>
    <source>
        <strain evidence="2">JCVI_23_bin.16</strain>
    </source>
</reference>